<dbReference type="PANTHER" id="PTHR43066">
    <property type="entry name" value="RHOMBOID-RELATED PROTEIN"/>
    <property type="match status" value="1"/>
</dbReference>
<reference evidence="9" key="1">
    <citation type="submission" date="2020-10" db="EMBL/GenBank/DDBJ databases">
        <authorList>
            <person name="Gilroy R."/>
        </authorList>
    </citation>
    <scope>NUCLEOTIDE SEQUENCE</scope>
    <source>
        <strain evidence="9">ChiBcolR7-354</strain>
    </source>
</reference>
<evidence type="ECO:0000256" key="5">
    <source>
        <dbReference type="ARBA" id="ARBA00022989"/>
    </source>
</evidence>
<protein>
    <submittedName>
        <fullName evidence="9">Rhomboid family intramembrane serine protease</fullName>
    </submittedName>
</protein>
<comment type="caution">
    <text evidence="9">The sequence shown here is derived from an EMBL/GenBank/DDBJ whole genome shotgun (WGS) entry which is preliminary data.</text>
</comment>
<gene>
    <name evidence="9" type="ORF">IAB77_00070</name>
</gene>
<dbReference type="GO" id="GO:0004252">
    <property type="term" value="F:serine-type endopeptidase activity"/>
    <property type="evidence" value="ECO:0007669"/>
    <property type="project" value="InterPro"/>
</dbReference>
<feature type="transmembrane region" description="Helical" evidence="7">
    <location>
        <begin position="166"/>
        <end position="183"/>
    </location>
</feature>
<feature type="transmembrane region" description="Helical" evidence="7">
    <location>
        <begin position="89"/>
        <end position="108"/>
    </location>
</feature>
<keyword evidence="9" id="KW-0378">Hydrolase</keyword>
<evidence type="ECO:0000256" key="4">
    <source>
        <dbReference type="ARBA" id="ARBA00022692"/>
    </source>
</evidence>
<dbReference type="AlphaFoldDB" id="A0A9D0ZC22"/>
<dbReference type="GO" id="GO:0016020">
    <property type="term" value="C:membrane"/>
    <property type="evidence" value="ECO:0007669"/>
    <property type="project" value="UniProtKB-SubCell"/>
</dbReference>
<accession>A0A9D0ZC22</accession>
<dbReference type="EMBL" id="DVGA01000001">
    <property type="protein sequence ID" value="HIQ77635.1"/>
    <property type="molecule type" value="Genomic_DNA"/>
</dbReference>
<proteinExistence type="predicted"/>
<dbReference type="Proteomes" id="UP000824262">
    <property type="component" value="Unassembled WGS sequence"/>
</dbReference>
<evidence type="ECO:0000256" key="7">
    <source>
        <dbReference type="SAM" id="Phobius"/>
    </source>
</evidence>
<reference evidence="9" key="2">
    <citation type="journal article" date="2021" name="PeerJ">
        <title>Extensive microbial diversity within the chicken gut microbiome revealed by metagenomics and culture.</title>
        <authorList>
            <person name="Gilroy R."/>
            <person name="Ravi A."/>
            <person name="Getino M."/>
            <person name="Pursley I."/>
            <person name="Horton D.L."/>
            <person name="Alikhan N.F."/>
            <person name="Baker D."/>
            <person name="Gharbi K."/>
            <person name="Hall N."/>
            <person name="Watson M."/>
            <person name="Adriaenssens E.M."/>
            <person name="Foster-Nyarko E."/>
            <person name="Jarju S."/>
            <person name="Secka A."/>
            <person name="Antonio M."/>
            <person name="Oren A."/>
            <person name="Chaudhuri R.R."/>
            <person name="La Ragione R."/>
            <person name="Hildebrand F."/>
            <person name="Pallen M.J."/>
        </authorList>
    </citation>
    <scope>NUCLEOTIDE SEQUENCE</scope>
    <source>
        <strain evidence="9">ChiBcolR7-354</strain>
    </source>
</reference>
<comment type="subcellular location">
    <subcellularLocation>
        <location evidence="1">Membrane</location>
        <topology evidence="1">Multi-pass membrane protein</topology>
    </subcellularLocation>
</comment>
<dbReference type="GO" id="GO:0006508">
    <property type="term" value="P:proteolysis"/>
    <property type="evidence" value="ECO:0007669"/>
    <property type="project" value="UniProtKB-KW"/>
</dbReference>
<keyword evidence="9" id="KW-0645">Protease</keyword>
<feature type="transmembrane region" description="Helical" evidence="7">
    <location>
        <begin position="140"/>
        <end position="160"/>
    </location>
</feature>
<evidence type="ECO:0000259" key="8">
    <source>
        <dbReference type="Pfam" id="PF01694"/>
    </source>
</evidence>
<evidence type="ECO:0000256" key="3">
    <source>
        <dbReference type="ARBA" id="ARBA00022519"/>
    </source>
</evidence>
<feature type="transmembrane region" description="Helical" evidence="7">
    <location>
        <begin position="54"/>
        <end position="77"/>
    </location>
</feature>
<keyword evidence="2" id="KW-1003">Cell membrane</keyword>
<evidence type="ECO:0000256" key="6">
    <source>
        <dbReference type="ARBA" id="ARBA00023136"/>
    </source>
</evidence>
<evidence type="ECO:0000256" key="2">
    <source>
        <dbReference type="ARBA" id="ARBA00022475"/>
    </source>
</evidence>
<name>A0A9D0ZC22_9FIRM</name>
<dbReference type="PANTHER" id="PTHR43066:SF26">
    <property type="entry name" value="RHOMBOID PROTEASE GLPG"/>
    <property type="match status" value="1"/>
</dbReference>
<evidence type="ECO:0000313" key="10">
    <source>
        <dbReference type="Proteomes" id="UP000824262"/>
    </source>
</evidence>
<evidence type="ECO:0000313" key="9">
    <source>
        <dbReference type="EMBL" id="HIQ77635.1"/>
    </source>
</evidence>
<evidence type="ECO:0000256" key="1">
    <source>
        <dbReference type="ARBA" id="ARBA00004141"/>
    </source>
</evidence>
<dbReference type="InterPro" id="IPR035952">
    <property type="entry name" value="Rhomboid-like_sf"/>
</dbReference>
<dbReference type="InterPro" id="IPR022764">
    <property type="entry name" value="Peptidase_S54_rhomboid_dom"/>
</dbReference>
<feature type="domain" description="Peptidase S54 rhomboid" evidence="8">
    <location>
        <begin position="51"/>
        <end position="185"/>
    </location>
</feature>
<dbReference type="Pfam" id="PF01694">
    <property type="entry name" value="Rhomboid"/>
    <property type="match status" value="1"/>
</dbReference>
<dbReference type="SUPFAM" id="SSF144091">
    <property type="entry name" value="Rhomboid-like"/>
    <property type="match status" value="1"/>
</dbReference>
<feature type="transmembrane region" description="Helical" evidence="7">
    <location>
        <begin position="114"/>
        <end position="133"/>
    </location>
</feature>
<dbReference type="Gene3D" id="1.20.1540.10">
    <property type="entry name" value="Rhomboid-like"/>
    <property type="match status" value="1"/>
</dbReference>
<organism evidence="9 10">
    <name type="scientific">Candidatus Scatomorpha intestinavium</name>
    <dbReference type="NCBI Taxonomy" id="2840922"/>
    <lineage>
        <taxon>Bacteria</taxon>
        <taxon>Bacillati</taxon>
        <taxon>Bacillota</taxon>
        <taxon>Clostridia</taxon>
        <taxon>Eubacteriales</taxon>
        <taxon>Candidatus Scatomorpha</taxon>
    </lineage>
</organism>
<keyword evidence="6 7" id="KW-0472">Membrane</keyword>
<keyword evidence="3" id="KW-0997">Cell inner membrane</keyword>
<sequence>MRLRLSYNSPVILSFALISLAALVLGELTGGETTYALFTTYPAPLTDPLTYVRLFGHVLGHADWQHYISNMLMLLVIGPPMEERYGGGPLLLSIAVTALVSALAQWLLFPNTALLGASGIVFMLIVMASLSGMRRGELPLTLLLVLVLYLGQEVLAGLFTRDNVSQLTHIIGGLMGAVLGYALRRA</sequence>
<keyword evidence="5 7" id="KW-1133">Transmembrane helix</keyword>
<keyword evidence="4 7" id="KW-0812">Transmembrane</keyword>